<name>A0A6A4FTH8_9STRA</name>
<sequence length="213" mass="23716">MSMNPSLSVASSKVGIVRRVSVPSGPSDAELLTSLKRTLLITALETPPRFRSDIDVVMIQQHLASLGVFASVAPQILHYLATECTITRIPDGDVLFYQEDVVDDYSHAYIVLEGSLCGYFNKAFSERHSRGDDFRSWNSKKTNAKGVTIDFGDLQVTYGKGAICGIDDFYSCSLASRSRRHLKPHCRRRSVHSQESTTAIMLAKVWVYHEIIS</sequence>
<comment type="caution">
    <text evidence="2">The sequence shown here is derived from an EMBL/GenBank/DDBJ whole genome shotgun (WGS) entry which is preliminary data.</text>
</comment>
<protein>
    <recommendedName>
        <fullName evidence="5">Cyclic nucleotide-binding domain-containing protein</fullName>
    </recommendedName>
</protein>
<evidence type="ECO:0000313" key="3">
    <source>
        <dbReference type="Proteomes" id="UP000429607"/>
    </source>
</evidence>
<proteinExistence type="predicted"/>
<dbReference type="InterPro" id="IPR014710">
    <property type="entry name" value="RmlC-like_jellyroll"/>
</dbReference>
<dbReference type="InterPro" id="IPR018490">
    <property type="entry name" value="cNMP-bd_dom_sf"/>
</dbReference>
<dbReference type="AlphaFoldDB" id="A0A6A4FTH8"/>
<dbReference type="EMBL" id="QXFT01000156">
    <property type="protein sequence ID" value="KAE9352775.1"/>
    <property type="molecule type" value="Genomic_DNA"/>
</dbReference>
<keyword evidence="4" id="KW-1185">Reference proteome</keyword>
<accession>A0A6A4FTH8</accession>
<organism evidence="2 4">
    <name type="scientific">Phytophthora rubi</name>
    <dbReference type="NCBI Taxonomy" id="129364"/>
    <lineage>
        <taxon>Eukaryota</taxon>
        <taxon>Sar</taxon>
        <taxon>Stramenopiles</taxon>
        <taxon>Oomycota</taxon>
        <taxon>Peronosporomycetes</taxon>
        <taxon>Peronosporales</taxon>
        <taxon>Peronosporaceae</taxon>
        <taxon>Phytophthora</taxon>
    </lineage>
</organism>
<reference evidence="2 4" key="1">
    <citation type="submission" date="2018-08" db="EMBL/GenBank/DDBJ databases">
        <title>Genomic investigation of the strawberry pathogen Phytophthora fragariae indicates pathogenicity is determined by transcriptional variation in three key races.</title>
        <authorList>
            <person name="Adams T.M."/>
            <person name="Armitage A.D."/>
            <person name="Sobczyk M.K."/>
            <person name="Bates H.J."/>
            <person name="Dunwell J.M."/>
            <person name="Nellist C.F."/>
            <person name="Harrison R.J."/>
        </authorList>
    </citation>
    <scope>NUCLEOTIDE SEQUENCE [LARGE SCALE GENOMIC DNA]</scope>
    <source>
        <strain evidence="1 3">SCRP249</strain>
        <strain evidence="2 4">SCRP333</strain>
    </source>
</reference>
<evidence type="ECO:0000313" key="2">
    <source>
        <dbReference type="EMBL" id="KAE9352775.1"/>
    </source>
</evidence>
<dbReference type="Proteomes" id="UP000429607">
    <property type="component" value="Unassembled WGS sequence"/>
</dbReference>
<evidence type="ECO:0000313" key="1">
    <source>
        <dbReference type="EMBL" id="KAE9047798.1"/>
    </source>
</evidence>
<gene>
    <name evidence="1" type="ORF">PR001_g4061</name>
    <name evidence="2" type="ORF">PR003_g4199</name>
</gene>
<evidence type="ECO:0000313" key="4">
    <source>
        <dbReference type="Proteomes" id="UP000434957"/>
    </source>
</evidence>
<dbReference type="Gene3D" id="2.60.120.10">
    <property type="entry name" value="Jelly Rolls"/>
    <property type="match status" value="1"/>
</dbReference>
<evidence type="ECO:0008006" key="5">
    <source>
        <dbReference type="Google" id="ProtNLM"/>
    </source>
</evidence>
<dbReference type="EMBL" id="QXFV01000159">
    <property type="protein sequence ID" value="KAE9047798.1"/>
    <property type="molecule type" value="Genomic_DNA"/>
</dbReference>
<dbReference type="Proteomes" id="UP000434957">
    <property type="component" value="Unassembled WGS sequence"/>
</dbReference>
<dbReference type="SUPFAM" id="SSF51206">
    <property type="entry name" value="cAMP-binding domain-like"/>
    <property type="match status" value="1"/>
</dbReference>